<name>A0A9P6LNX9_9PEZI</name>
<evidence type="ECO:0000259" key="1">
    <source>
        <dbReference type="Pfam" id="PF20150"/>
    </source>
</evidence>
<dbReference type="RefSeq" id="XP_038749182.1">
    <property type="nucleotide sequence ID" value="XM_038885251.1"/>
</dbReference>
<dbReference type="OrthoDB" id="3561261at2759"/>
<reference evidence="2" key="1">
    <citation type="submission" date="2020-03" db="EMBL/GenBank/DDBJ databases">
        <authorList>
            <person name="He L."/>
        </authorList>
    </citation>
    <scope>NUCLEOTIDE SEQUENCE</scope>
    <source>
        <strain evidence="2">CkLH20</strain>
    </source>
</reference>
<evidence type="ECO:0000313" key="2">
    <source>
        <dbReference type="EMBL" id="KAF9879721.1"/>
    </source>
</evidence>
<reference evidence="2" key="2">
    <citation type="submission" date="2020-11" db="EMBL/GenBank/DDBJ databases">
        <title>Whole genome sequencing of Colletotrichum sp.</title>
        <authorList>
            <person name="Li H."/>
        </authorList>
    </citation>
    <scope>NUCLEOTIDE SEQUENCE</scope>
    <source>
        <strain evidence="2">CkLH20</strain>
    </source>
</reference>
<dbReference type="Proteomes" id="UP000781932">
    <property type="component" value="Unassembled WGS sequence"/>
</dbReference>
<keyword evidence="3" id="KW-1185">Reference proteome</keyword>
<comment type="caution">
    <text evidence="2">The sequence shown here is derived from an EMBL/GenBank/DDBJ whole genome shotgun (WGS) entry which is preliminary data.</text>
</comment>
<feature type="domain" description="2EXR" evidence="1">
    <location>
        <begin position="82"/>
        <end position="166"/>
    </location>
</feature>
<dbReference type="EMBL" id="JAATWM020000006">
    <property type="protein sequence ID" value="KAF9879721.1"/>
    <property type="molecule type" value="Genomic_DNA"/>
</dbReference>
<dbReference type="AlphaFoldDB" id="A0A9P6LNX9"/>
<proteinExistence type="predicted"/>
<protein>
    <recommendedName>
        <fullName evidence="1">2EXR domain-containing protein</fullName>
    </recommendedName>
</protein>
<dbReference type="Pfam" id="PF20150">
    <property type="entry name" value="2EXR"/>
    <property type="match status" value="1"/>
</dbReference>
<dbReference type="GeneID" id="62158325"/>
<dbReference type="PANTHER" id="PTHR35910">
    <property type="entry name" value="2EXR DOMAIN-CONTAINING PROTEIN"/>
    <property type="match status" value="1"/>
</dbReference>
<sequence length="304" mass="34564">MEQLIDLTTAIAAAVSQQSKAIAALTELCAEQQPAAAQLRALSEAQTTMTKAMEIQAEIVKRQRMTILDSRGSSLPSPGGAFTRFTQLPPEIRKMIWEMALPGPRLFYLHRDSEDTVTVSPIQRPPPMRAACREAWSVTEGHGYFEFGFNATRTWGIWFNPTKDIVFTDYLDTPWEFPKIQNIGLHSDSFFSRGKCISQLELAMEGLTHCRKIVVITRPGYDEEYEQCSNLRFFSLQDDDLIWSTDYRPHIYEVQDNGVTWGSMKQGLTQLYHEEDTLRRLGIEEKDLPEIVGMEVLMTNKGSS</sequence>
<dbReference type="InterPro" id="IPR045518">
    <property type="entry name" value="2EXR"/>
</dbReference>
<dbReference type="PANTHER" id="PTHR35910:SF6">
    <property type="entry name" value="2EXR DOMAIN-CONTAINING PROTEIN"/>
    <property type="match status" value="1"/>
</dbReference>
<organism evidence="2 3">
    <name type="scientific">Colletotrichum karsti</name>
    <dbReference type="NCBI Taxonomy" id="1095194"/>
    <lineage>
        <taxon>Eukaryota</taxon>
        <taxon>Fungi</taxon>
        <taxon>Dikarya</taxon>
        <taxon>Ascomycota</taxon>
        <taxon>Pezizomycotina</taxon>
        <taxon>Sordariomycetes</taxon>
        <taxon>Hypocreomycetidae</taxon>
        <taxon>Glomerellales</taxon>
        <taxon>Glomerellaceae</taxon>
        <taxon>Colletotrichum</taxon>
        <taxon>Colletotrichum boninense species complex</taxon>
    </lineage>
</organism>
<gene>
    <name evidence="2" type="ORF">CkaCkLH20_02532</name>
</gene>
<evidence type="ECO:0000313" key="3">
    <source>
        <dbReference type="Proteomes" id="UP000781932"/>
    </source>
</evidence>
<accession>A0A9P6LNX9</accession>